<evidence type="ECO:0000256" key="2">
    <source>
        <dbReference type="SAM" id="Phobius"/>
    </source>
</evidence>
<keyword evidence="2" id="KW-1133">Transmembrane helix</keyword>
<dbReference type="PANTHER" id="PTHR33625">
    <property type="entry name" value="OS08G0179900 PROTEIN"/>
    <property type="match status" value="1"/>
</dbReference>
<evidence type="ECO:0000313" key="3">
    <source>
        <dbReference type="EMBL" id="KAF3325629.1"/>
    </source>
</evidence>
<dbReference type="Proteomes" id="UP000623129">
    <property type="component" value="Unassembled WGS sequence"/>
</dbReference>
<dbReference type="AlphaFoldDB" id="A0A833QMK2"/>
<dbReference type="OrthoDB" id="659599at2759"/>
<dbReference type="PANTHER" id="PTHR33625:SF4">
    <property type="entry name" value="OS08G0179900 PROTEIN"/>
    <property type="match status" value="1"/>
</dbReference>
<dbReference type="EMBL" id="SWLB01000019">
    <property type="protein sequence ID" value="KAF3325629.1"/>
    <property type="molecule type" value="Genomic_DNA"/>
</dbReference>
<accession>A0A833QMK2</accession>
<feature type="transmembrane region" description="Helical" evidence="2">
    <location>
        <begin position="271"/>
        <end position="290"/>
    </location>
</feature>
<gene>
    <name evidence="3" type="ORF">FCM35_KLT08709</name>
</gene>
<evidence type="ECO:0000256" key="1">
    <source>
        <dbReference type="SAM" id="MobiDB-lite"/>
    </source>
</evidence>
<feature type="compositionally biased region" description="Basic and acidic residues" evidence="1">
    <location>
        <begin position="209"/>
        <end position="222"/>
    </location>
</feature>
<keyword evidence="4" id="KW-1185">Reference proteome</keyword>
<keyword evidence="2" id="KW-0812">Transmembrane</keyword>
<comment type="caution">
    <text evidence="3">The sequence shown here is derived from an EMBL/GenBank/DDBJ whole genome shotgun (WGS) entry which is preliminary data.</text>
</comment>
<proteinExistence type="predicted"/>
<sequence length="293" mass="31592">MGGGVLRTATKAAALGAYRPALGRATSAFGMRSSVPAPPPSASTAVTDSAPISIHLEESKGLNESANPAISQWELDDWEFAGWKSDGEDMFEEPPPRLVFSPVPTLEEAQEATGDLTRALERANEHGQMGIGQNNAIRQAVPMPRGVSQAFSLLRTSPEAQTVVASLASDKNVWDAVMKNEKVMEFCRNHQSSFSEDILEESLNTNQNKSEETHNEAAEDAHGSNGFSEFVNNVKVKTMEVVNNISNLIQDFFGTKDKADSSDAGSTFQSFLSPNTFYALAIAVILVVLVKRA</sequence>
<organism evidence="3 4">
    <name type="scientific">Carex littledalei</name>
    <dbReference type="NCBI Taxonomy" id="544730"/>
    <lineage>
        <taxon>Eukaryota</taxon>
        <taxon>Viridiplantae</taxon>
        <taxon>Streptophyta</taxon>
        <taxon>Embryophyta</taxon>
        <taxon>Tracheophyta</taxon>
        <taxon>Spermatophyta</taxon>
        <taxon>Magnoliopsida</taxon>
        <taxon>Liliopsida</taxon>
        <taxon>Poales</taxon>
        <taxon>Cyperaceae</taxon>
        <taxon>Cyperoideae</taxon>
        <taxon>Cariceae</taxon>
        <taxon>Carex</taxon>
        <taxon>Carex subgen. Euthyceras</taxon>
    </lineage>
</organism>
<evidence type="ECO:0000313" key="4">
    <source>
        <dbReference type="Proteomes" id="UP000623129"/>
    </source>
</evidence>
<keyword evidence="2" id="KW-0472">Membrane</keyword>
<protein>
    <submittedName>
        <fullName evidence="3">Uncharacterized protein</fullName>
    </submittedName>
</protein>
<name>A0A833QMK2_9POAL</name>
<reference evidence="3" key="1">
    <citation type="submission" date="2020-01" db="EMBL/GenBank/DDBJ databases">
        <title>Genome sequence of Kobresia littledalei, the first chromosome-level genome in the family Cyperaceae.</title>
        <authorList>
            <person name="Qu G."/>
        </authorList>
    </citation>
    <scope>NUCLEOTIDE SEQUENCE</scope>
    <source>
        <strain evidence="3">C.B.Clarke</strain>
        <tissue evidence="3">Leaf</tissue>
    </source>
</reference>
<feature type="region of interest" description="Disordered" evidence="1">
    <location>
        <begin position="203"/>
        <end position="224"/>
    </location>
</feature>